<evidence type="ECO:0000256" key="2">
    <source>
        <dbReference type="ARBA" id="ARBA00009810"/>
    </source>
</evidence>
<comment type="subcellular location">
    <subcellularLocation>
        <location evidence="1 14">Cell outer membrane</location>
        <topology evidence="1 14">Multi-pass membrane protein</topology>
    </subcellularLocation>
</comment>
<dbReference type="PROSITE" id="PS52016">
    <property type="entry name" value="TONB_DEPENDENT_REC_3"/>
    <property type="match status" value="1"/>
</dbReference>
<dbReference type="InterPro" id="IPR010916">
    <property type="entry name" value="TonB_box_CS"/>
</dbReference>
<feature type="domain" description="TonB-dependent receptor-like beta-barrel" evidence="19">
    <location>
        <begin position="229"/>
        <end position="684"/>
    </location>
</feature>
<keyword evidence="6 14" id="KW-0812">Transmembrane</keyword>
<evidence type="ECO:0000256" key="9">
    <source>
        <dbReference type="ARBA" id="ARBA00023065"/>
    </source>
</evidence>
<dbReference type="InterPro" id="IPR039426">
    <property type="entry name" value="TonB-dep_rcpt-like"/>
</dbReference>
<organism evidence="21 22">
    <name type="scientific">Vibrio olivae</name>
    <dbReference type="NCBI Taxonomy" id="1243002"/>
    <lineage>
        <taxon>Bacteria</taxon>
        <taxon>Pseudomonadati</taxon>
        <taxon>Pseudomonadota</taxon>
        <taxon>Gammaproteobacteria</taxon>
        <taxon>Vibrionales</taxon>
        <taxon>Vibrionaceae</taxon>
        <taxon>Vibrio</taxon>
    </lineage>
</organism>
<feature type="signal peptide" evidence="18">
    <location>
        <begin position="1"/>
        <end position="26"/>
    </location>
</feature>
<evidence type="ECO:0000259" key="20">
    <source>
        <dbReference type="Pfam" id="PF07715"/>
    </source>
</evidence>
<evidence type="ECO:0000256" key="4">
    <source>
        <dbReference type="ARBA" id="ARBA00022452"/>
    </source>
</evidence>
<evidence type="ECO:0000259" key="19">
    <source>
        <dbReference type="Pfam" id="PF00593"/>
    </source>
</evidence>
<name>A0ABV5HPY1_9VIBR</name>
<keyword evidence="10 15" id="KW-0798">TonB box</keyword>
<dbReference type="InterPro" id="IPR000531">
    <property type="entry name" value="Beta-barrel_TonB"/>
</dbReference>
<evidence type="ECO:0000256" key="1">
    <source>
        <dbReference type="ARBA" id="ARBA00004571"/>
    </source>
</evidence>
<feature type="short sequence motif" description="TonB box" evidence="15">
    <location>
        <begin position="35"/>
        <end position="41"/>
    </location>
</feature>
<keyword evidence="3 14" id="KW-0813">Transport</keyword>
<dbReference type="InterPro" id="IPR036942">
    <property type="entry name" value="Beta-barrel_TonB_sf"/>
</dbReference>
<feature type="short sequence motif" description="TonB C-terminal box" evidence="16">
    <location>
        <begin position="697"/>
        <end position="714"/>
    </location>
</feature>
<dbReference type="InterPro" id="IPR012910">
    <property type="entry name" value="Plug_dom"/>
</dbReference>
<dbReference type="Pfam" id="PF07715">
    <property type="entry name" value="Plug"/>
    <property type="match status" value="1"/>
</dbReference>
<keyword evidence="9" id="KW-0406">Ion transport</keyword>
<evidence type="ECO:0000256" key="14">
    <source>
        <dbReference type="PROSITE-ProRule" id="PRU01360"/>
    </source>
</evidence>
<dbReference type="NCBIfam" id="TIGR01783">
    <property type="entry name" value="TonB-siderophor"/>
    <property type="match status" value="1"/>
</dbReference>
<evidence type="ECO:0000256" key="8">
    <source>
        <dbReference type="ARBA" id="ARBA00023004"/>
    </source>
</evidence>
<protein>
    <submittedName>
        <fullName evidence="21">TonB-dependent siderophore receptor</fullName>
    </submittedName>
</protein>
<keyword evidence="13 14" id="KW-0998">Cell outer membrane</keyword>
<sequence length="714" mass="79007">MKISHPFVFSTLAAALLSALSTSSVAETTESEGETITVLGQTYRNTATKSALEPEETPQGVTILDGDLLQQRGVKSLDQALRYAPGVVSENKGSSVTMYDNFTVRGFSVNQSYYDGLVLQYLSGWNLQPQIDPIALQQVEVFKGPTSVLYGAMPPGGMINMIAKTPQQQAATEVNFATGSRNLTEASIDTTGQIADSDFAYRVIALARKQDSQVDGMEQERYVFAPSLDWQATDKTLLNFNLYYQKDPSMGINSAIPASGTVYSNPNGSTSPSTYAGDINWSQFKREFWLAGFKVNHEFNDNWTWLTNTRYLDAELTQHNTYHTAANFDQSTGTLSRNIYSTEEESEGFTIDNQLSGVVEWGNWQHNLLFGLSYQRLKGSSNYQEYATSNSAFYQFNLFAPNNDMLDASSLTSVYDSTTNIKVWQLGGYFQDQIRIGDLVLMAGGRWDRFESESANVGATSSTNANDSEFSYRVGALYNLESGFSPFISYATSFEPQPGTTQFGNNYEPEKGEQVEVGLKYQSQDNTLQASASLYRIIKSDMVVTDPSSANYQDDIQVGEARSQGVEFQASWLVNQDWDINGSYTYADMEITKDSENGLQGTTPIYVPHHSANLWTNYYLSSGPLRGARLGGGARYVGEMEMDATNTQGKVPSYTIVDLSVGYDLGEISDSMTGASANLIANNLFDEESYTCYDNANCWYGAERSVELNVKYQF</sequence>
<evidence type="ECO:0000313" key="21">
    <source>
        <dbReference type="EMBL" id="MFB9135822.1"/>
    </source>
</evidence>
<comment type="similarity">
    <text evidence="2 14 17">Belongs to the TonB-dependent receptor family.</text>
</comment>
<gene>
    <name evidence="21" type="ORF">ACFFUV_12690</name>
</gene>
<evidence type="ECO:0000256" key="16">
    <source>
        <dbReference type="PROSITE-ProRule" id="PRU10144"/>
    </source>
</evidence>
<dbReference type="PANTHER" id="PTHR32552:SF68">
    <property type="entry name" value="FERRICHROME OUTER MEMBRANE TRANSPORTER_PHAGE RECEPTOR"/>
    <property type="match status" value="1"/>
</dbReference>
<evidence type="ECO:0000256" key="17">
    <source>
        <dbReference type="RuleBase" id="RU003357"/>
    </source>
</evidence>
<dbReference type="Proteomes" id="UP001589645">
    <property type="component" value="Unassembled WGS sequence"/>
</dbReference>
<evidence type="ECO:0000256" key="3">
    <source>
        <dbReference type="ARBA" id="ARBA00022448"/>
    </source>
</evidence>
<evidence type="ECO:0000313" key="22">
    <source>
        <dbReference type="Proteomes" id="UP001589645"/>
    </source>
</evidence>
<dbReference type="Gene3D" id="2.170.130.10">
    <property type="entry name" value="TonB-dependent receptor, plug domain"/>
    <property type="match status" value="1"/>
</dbReference>
<evidence type="ECO:0000256" key="11">
    <source>
        <dbReference type="ARBA" id="ARBA00023136"/>
    </source>
</evidence>
<keyword evidence="11 14" id="KW-0472">Membrane</keyword>
<feature type="chain" id="PRO_5045651339" evidence="18">
    <location>
        <begin position="27"/>
        <end position="714"/>
    </location>
</feature>
<dbReference type="RefSeq" id="WP_390193212.1">
    <property type="nucleotide sequence ID" value="NZ_JBHMEP010000002.1"/>
</dbReference>
<dbReference type="CDD" id="cd01347">
    <property type="entry name" value="ligand_gated_channel"/>
    <property type="match status" value="1"/>
</dbReference>
<dbReference type="EMBL" id="JBHMEP010000002">
    <property type="protein sequence ID" value="MFB9135822.1"/>
    <property type="molecule type" value="Genomic_DNA"/>
</dbReference>
<keyword evidence="7 18" id="KW-0732">Signal</keyword>
<dbReference type="InterPro" id="IPR037066">
    <property type="entry name" value="Plug_dom_sf"/>
</dbReference>
<comment type="caution">
    <text evidence="21">The sequence shown here is derived from an EMBL/GenBank/DDBJ whole genome shotgun (WGS) entry which is preliminary data.</text>
</comment>
<dbReference type="PANTHER" id="PTHR32552">
    <property type="entry name" value="FERRICHROME IRON RECEPTOR-RELATED"/>
    <property type="match status" value="1"/>
</dbReference>
<dbReference type="InterPro" id="IPR010917">
    <property type="entry name" value="TonB_rcpt_CS"/>
</dbReference>
<dbReference type="PROSITE" id="PS00430">
    <property type="entry name" value="TONB_DEPENDENT_REC_1"/>
    <property type="match status" value="1"/>
</dbReference>
<evidence type="ECO:0000256" key="7">
    <source>
        <dbReference type="ARBA" id="ARBA00022729"/>
    </source>
</evidence>
<dbReference type="InterPro" id="IPR010105">
    <property type="entry name" value="TonB_sidphr_rcpt"/>
</dbReference>
<dbReference type="PROSITE" id="PS01156">
    <property type="entry name" value="TONB_DEPENDENT_REC_2"/>
    <property type="match status" value="1"/>
</dbReference>
<keyword evidence="5" id="KW-0410">Iron transport</keyword>
<evidence type="ECO:0000256" key="18">
    <source>
        <dbReference type="SAM" id="SignalP"/>
    </source>
</evidence>
<reference evidence="21 22" key="1">
    <citation type="submission" date="2024-09" db="EMBL/GenBank/DDBJ databases">
        <authorList>
            <person name="Sun Q."/>
            <person name="Mori K."/>
        </authorList>
    </citation>
    <scope>NUCLEOTIDE SEQUENCE [LARGE SCALE GENOMIC DNA]</scope>
    <source>
        <strain evidence="21 22">CECT 8064</strain>
    </source>
</reference>
<accession>A0ABV5HPY1</accession>
<evidence type="ECO:0000256" key="13">
    <source>
        <dbReference type="ARBA" id="ARBA00023237"/>
    </source>
</evidence>
<keyword evidence="8" id="KW-0408">Iron</keyword>
<evidence type="ECO:0000256" key="5">
    <source>
        <dbReference type="ARBA" id="ARBA00022496"/>
    </source>
</evidence>
<keyword evidence="4 14" id="KW-1134">Transmembrane beta strand</keyword>
<proteinExistence type="inferred from homology"/>
<evidence type="ECO:0000256" key="6">
    <source>
        <dbReference type="ARBA" id="ARBA00022692"/>
    </source>
</evidence>
<keyword evidence="12 21" id="KW-0675">Receptor</keyword>
<keyword evidence="22" id="KW-1185">Reference proteome</keyword>
<evidence type="ECO:0000256" key="15">
    <source>
        <dbReference type="PROSITE-ProRule" id="PRU10143"/>
    </source>
</evidence>
<evidence type="ECO:0000256" key="10">
    <source>
        <dbReference type="ARBA" id="ARBA00023077"/>
    </source>
</evidence>
<evidence type="ECO:0000256" key="12">
    <source>
        <dbReference type="ARBA" id="ARBA00023170"/>
    </source>
</evidence>
<dbReference type="Pfam" id="PF00593">
    <property type="entry name" value="TonB_dep_Rec_b-barrel"/>
    <property type="match status" value="1"/>
</dbReference>
<dbReference type="SUPFAM" id="SSF56935">
    <property type="entry name" value="Porins"/>
    <property type="match status" value="1"/>
</dbReference>
<dbReference type="Gene3D" id="2.40.170.20">
    <property type="entry name" value="TonB-dependent receptor, beta-barrel domain"/>
    <property type="match status" value="1"/>
</dbReference>
<feature type="domain" description="TonB-dependent receptor plug" evidence="20">
    <location>
        <begin position="55"/>
        <end position="157"/>
    </location>
</feature>